<organism evidence="2 3">
    <name type="scientific">Microcystis aeruginosa (strain NIES-843 / IAM M-2473)</name>
    <dbReference type="NCBI Taxonomy" id="449447"/>
    <lineage>
        <taxon>Bacteria</taxon>
        <taxon>Bacillati</taxon>
        <taxon>Cyanobacteriota</taxon>
        <taxon>Cyanophyceae</taxon>
        <taxon>Oscillatoriophycideae</taxon>
        <taxon>Chroococcales</taxon>
        <taxon>Microcystaceae</taxon>
        <taxon>Microcystis</taxon>
    </lineage>
</organism>
<dbReference type="RefSeq" id="WP_012265815.1">
    <property type="nucleotide sequence ID" value="NC_010296.1"/>
</dbReference>
<keyword evidence="1" id="KW-0472">Membrane</keyword>
<dbReference type="AlphaFoldDB" id="B0JJD8"/>
<accession>B0JJD8</accession>
<dbReference type="EnsemblBacteria" id="BAG02580">
    <property type="protein sequence ID" value="BAG02580"/>
    <property type="gene ID" value="MAE_27580"/>
</dbReference>
<protein>
    <submittedName>
        <fullName evidence="2">Uncharacterized protein</fullName>
    </submittedName>
</protein>
<evidence type="ECO:0000313" key="2">
    <source>
        <dbReference type="EMBL" id="BAG02580.1"/>
    </source>
</evidence>
<keyword evidence="3" id="KW-1185">Reference proteome</keyword>
<proteinExistence type="predicted"/>
<gene>
    <name evidence="2" type="ordered locus">MAE_27580</name>
</gene>
<dbReference type="Proteomes" id="UP000001510">
    <property type="component" value="Chromosome"/>
</dbReference>
<keyword evidence="1" id="KW-0812">Transmembrane</keyword>
<evidence type="ECO:0000256" key="1">
    <source>
        <dbReference type="SAM" id="Phobius"/>
    </source>
</evidence>
<reference evidence="2 3" key="1">
    <citation type="journal article" date="2007" name="DNA Res.">
        <title>Complete genomic structure of the bloom-forming toxic cyanobacterium Microcystis aeruginosa NIES-843.</title>
        <authorList>
            <person name="Kaneko T."/>
            <person name="Nakajima N."/>
            <person name="Okamoto S."/>
            <person name="Suzuki I."/>
            <person name="Tanabe Y."/>
            <person name="Tamaoki M."/>
            <person name="Nakamura Y."/>
            <person name="Kasai F."/>
            <person name="Watanabe A."/>
            <person name="Kawashima K."/>
            <person name="Kishida Y."/>
            <person name="Ono A."/>
            <person name="Shimizu Y."/>
            <person name="Takahashi C."/>
            <person name="Minami C."/>
            <person name="Fujishiro T."/>
            <person name="Kohara M."/>
            <person name="Katoh M."/>
            <person name="Nakazaki N."/>
            <person name="Nakayama S."/>
            <person name="Yamada M."/>
            <person name="Tabata S."/>
            <person name="Watanabe M.M."/>
        </authorList>
    </citation>
    <scope>NUCLEOTIDE SEQUENCE [LARGE SCALE GENOMIC DNA]</scope>
    <source>
        <strain evidence="3">NIES-843 / IAM M-247</strain>
    </source>
</reference>
<dbReference type="PaxDb" id="449447-MAE_27580"/>
<evidence type="ECO:0000313" key="3">
    <source>
        <dbReference type="Proteomes" id="UP000001510"/>
    </source>
</evidence>
<name>B0JJD8_MICAN</name>
<dbReference type="HOGENOM" id="CLU_2106137_0_0_3"/>
<dbReference type="KEGG" id="mar:MAE_27580"/>
<keyword evidence="1" id="KW-1133">Transmembrane helix</keyword>
<feature type="transmembrane region" description="Helical" evidence="1">
    <location>
        <begin position="20"/>
        <end position="41"/>
    </location>
</feature>
<dbReference type="EMBL" id="AP009552">
    <property type="protein sequence ID" value="BAG02580.1"/>
    <property type="molecule type" value="Genomic_DNA"/>
</dbReference>
<dbReference type="STRING" id="449447.MAE_27580"/>
<sequence length="115" mass="13330">MTFSGTIRVCGKKLFGGGRVWGVGCGVWGFIDFQVVNYLIFWEKVQEFSPRSPQWLALFEGKKVQKSYPTRFLDLFSRPQLDRCTIKDFCQENNIKLIIDVCHAHAQIIWQLAIN</sequence>